<evidence type="ECO:0000256" key="5">
    <source>
        <dbReference type="HAMAP-Rule" id="MF_00213"/>
    </source>
</evidence>
<dbReference type="Gene3D" id="3.30.2320.80">
    <property type="match status" value="1"/>
</dbReference>
<accession>B9L8M8</accession>
<evidence type="ECO:0000256" key="4">
    <source>
        <dbReference type="ARBA" id="ARBA00022833"/>
    </source>
</evidence>
<feature type="binding site" evidence="5">
    <location>
        <position position="73"/>
    </location>
    <ligand>
        <name>Zn(2+)</name>
        <dbReference type="ChEBI" id="CHEBI:29105"/>
    </ligand>
</feature>
<dbReference type="PIRSF" id="PIRSF004761">
    <property type="entry name" value="Hydrgn_mat_HypA"/>
    <property type="match status" value="1"/>
</dbReference>
<dbReference type="PANTHER" id="PTHR34535">
    <property type="entry name" value="HYDROGENASE MATURATION FACTOR HYPA"/>
    <property type="match status" value="1"/>
</dbReference>
<keyword evidence="3 5" id="KW-0479">Metal-binding</keyword>
<dbReference type="InterPro" id="IPR000688">
    <property type="entry name" value="HypA/HybF"/>
</dbReference>
<dbReference type="STRING" id="598659.NAMH_0569"/>
<dbReference type="EMBL" id="CP001279">
    <property type="protein sequence ID" value="ACM93718.1"/>
    <property type="molecule type" value="Genomic_DNA"/>
</dbReference>
<dbReference type="KEGG" id="nam:NAMH_0569"/>
<dbReference type="Proteomes" id="UP000000448">
    <property type="component" value="Chromosome"/>
</dbReference>
<dbReference type="eggNOG" id="COG0375">
    <property type="taxonomic scope" value="Bacteria"/>
</dbReference>
<evidence type="ECO:0000256" key="2">
    <source>
        <dbReference type="ARBA" id="ARBA00022596"/>
    </source>
</evidence>
<name>B9L8M8_NAUPA</name>
<dbReference type="OrthoDB" id="9800361at2"/>
<evidence type="ECO:0000313" key="7">
    <source>
        <dbReference type="Proteomes" id="UP000000448"/>
    </source>
</evidence>
<keyword evidence="7" id="KW-1185">Reference proteome</keyword>
<dbReference type="GO" id="GO:0008270">
    <property type="term" value="F:zinc ion binding"/>
    <property type="evidence" value="ECO:0007669"/>
    <property type="project" value="UniProtKB-UniRule"/>
</dbReference>
<feature type="binding site" evidence="5">
    <location>
        <position position="92"/>
    </location>
    <ligand>
        <name>Zn(2+)</name>
        <dbReference type="ChEBI" id="CHEBI:29105"/>
    </ligand>
</feature>
<keyword evidence="4 5" id="KW-0862">Zinc</keyword>
<feature type="binding site" evidence="5">
    <location>
        <position position="76"/>
    </location>
    <ligand>
        <name>Zn(2+)</name>
        <dbReference type="ChEBI" id="CHEBI:29105"/>
    </ligand>
</feature>
<dbReference type="RefSeq" id="WP_015902770.1">
    <property type="nucleotide sequence ID" value="NC_012115.1"/>
</dbReference>
<proteinExistence type="inferred from homology"/>
<dbReference type="NCBIfam" id="TIGR00100">
    <property type="entry name" value="hypA"/>
    <property type="match status" value="1"/>
</dbReference>
<gene>
    <name evidence="5 6" type="primary">hypA</name>
    <name evidence="6" type="ordered locus">NAMH_0569</name>
</gene>
<evidence type="ECO:0000313" key="6">
    <source>
        <dbReference type="EMBL" id="ACM93718.1"/>
    </source>
</evidence>
<keyword evidence="2 5" id="KW-0533">Nickel</keyword>
<protein>
    <recommendedName>
        <fullName evidence="5">Hydrogenase maturation factor HypA</fullName>
    </recommendedName>
</protein>
<comment type="similarity">
    <text evidence="1 5">Belongs to the HypA/HybF family.</text>
</comment>
<dbReference type="GO" id="GO:0051604">
    <property type="term" value="P:protein maturation"/>
    <property type="evidence" value="ECO:0007669"/>
    <property type="project" value="InterPro"/>
</dbReference>
<sequence>MHEYSIVDSLLQLAEENAKKHNAKFVTKLEIKIGILSGVEPDLLKTAFETFKEGTMCENAEFIMHIQPVVVECKDCGKTSELKKDEYLCPHCNSPHIKIIDGEDMYLMSMELETDEEDS</sequence>
<dbReference type="HAMAP" id="MF_00213">
    <property type="entry name" value="HypA_HybF"/>
    <property type="match status" value="1"/>
</dbReference>
<dbReference type="PROSITE" id="PS01249">
    <property type="entry name" value="HYPA"/>
    <property type="match status" value="1"/>
</dbReference>
<feature type="binding site" evidence="5">
    <location>
        <position position="2"/>
    </location>
    <ligand>
        <name>Ni(2+)</name>
        <dbReference type="ChEBI" id="CHEBI:49786"/>
    </ligand>
</feature>
<dbReference type="GO" id="GO:0016151">
    <property type="term" value="F:nickel cation binding"/>
    <property type="evidence" value="ECO:0007669"/>
    <property type="project" value="UniProtKB-UniRule"/>
</dbReference>
<dbReference type="PANTHER" id="PTHR34535:SF3">
    <property type="entry name" value="HYDROGENASE MATURATION FACTOR HYPA"/>
    <property type="match status" value="1"/>
</dbReference>
<evidence type="ECO:0000256" key="1">
    <source>
        <dbReference type="ARBA" id="ARBA00010748"/>
    </source>
</evidence>
<reference evidence="6 7" key="1">
    <citation type="journal article" date="2009" name="PLoS Genet.">
        <title>Adaptations to submarine hydrothermal environments exemplified by the genome of Nautilia profundicola.</title>
        <authorList>
            <person name="Campbell B.J."/>
            <person name="Smith J.L."/>
            <person name="Hanson T.E."/>
            <person name="Klotz M.G."/>
            <person name="Stein L.Y."/>
            <person name="Lee C.K."/>
            <person name="Wu D."/>
            <person name="Robinson J.M."/>
            <person name="Khouri H.M."/>
            <person name="Eisen J.A."/>
            <person name="Cary S.C."/>
        </authorList>
    </citation>
    <scope>NUCLEOTIDE SEQUENCE [LARGE SCALE GENOMIC DNA]</scope>
    <source>
        <strain evidence="7">ATCC BAA-1463 / DSM 18972 / AmH</strain>
    </source>
</reference>
<comment type="function">
    <text evidence="5">Involved in the maturation of [NiFe] hydrogenases. Required for nickel insertion into the metal center of the hydrogenase.</text>
</comment>
<dbReference type="InterPro" id="IPR020538">
    <property type="entry name" value="Hydgase_Ni_incorp_HypA/HybF_CS"/>
</dbReference>
<evidence type="ECO:0000256" key="3">
    <source>
        <dbReference type="ARBA" id="ARBA00022723"/>
    </source>
</evidence>
<dbReference type="Pfam" id="PF01155">
    <property type="entry name" value="HypA"/>
    <property type="match status" value="1"/>
</dbReference>
<organism evidence="6 7">
    <name type="scientific">Nautilia profundicola (strain ATCC BAA-1463 / DSM 18972 / AmH)</name>
    <dbReference type="NCBI Taxonomy" id="598659"/>
    <lineage>
        <taxon>Bacteria</taxon>
        <taxon>Pseudomonadati</taxon>
        <taxon>Campylobacterota</taxon>
        <taxon>Epsilonproteobacteria</taxon>
        <taxon>Nautiliales</taxon>
        <taxon>Nautiliaceae</taxon>
        <taxon>Nautilia</taxon>
    </lineage>
</organism>
<feature type="binding site" evidence="5">
    <location>
        <position position="89"/>
    </location>
    <ligand>
        <name>Zn(2+)</name>
        <dbReference type="ChEBI" id="CHEBI:29105"/>
    </ligand>
</feature>
<dbReference type="HOGENOM" id="CLU_126929_6_0_7"/>
<dbReference type="AlphaFoldDB" id="B9L8M8"/>